<accession>A0A8H4QV24</accession>
<protein>
    <recommendedName>
        <fullName evidence="4">Telomere-associated protein Rif1 N-terminal domain-containing protein</fullName>
    </recommendedName>
</protein>
<proteinExistence type="predicted"/>
<organism evidence="2 3">
    <name type="scientific">Agrocybe pediades</name>
    <dbReference type="NCBI Taxonomy" id="84607"/>
    <lineage>
        <taxon>Eukaryota</taxon>
        <taxon>Fungi</taxon>
        <taxon>Dikarya</taxon>
        <taxon>Basidiomycota</taxon>
        <taxon>Agaricomycotina</taxon>
        <taxon>Agaricomycetes</taxon>
        <taxon>Agaricomycetidae</taxon>
        <taxon>Agaricales</taxon>
        <taxon>Agaricineae</taxon>
        <taxon>Strophariaceae</taxon>
        <taxon>Agrocybe</taxon>
    </lineage>
</organism>
<gene>
    <name evidence="2" type="ORF">D9613_005681</name>
</gene>
<dbReference type="EMBL" id="JAACJL010000030">
    <property type="protein sequence ID" value="KAF4617373.1"/>
    <property type="molecule type" value="Genomic_DNA"/>
</dbReference>
<dbReference type="InterPro" id="IPR011989">
    <property type="entry name" value="ARM-like"/>
</dbReference>
<feature type="compositionally biased region" description="Acidic residues" evidence="1">
    <location>
        <begin position="1210"/>
        <end position="1229"/>
    </location>
</feature>
<name>A0A8H4QV24_9AGAR</name>
<keyword evidence="3" id="KW-1185">Reference proteome</keyword>
<feature type="region of interest" description="Disordered" evidence="1">
    <location>
        <begin position="1077"/>
        <end position="1182"/>
    </location>
</feature>
<evidence type="ECO:0000313" key="3">
    <source>
        <dbReference type="Proteomes" id="UP000521872"/>
    </source>
</evidence>
<evidence type="ECO:0000313" key="2">
    <source>
        <dbReference type="EMBL" id="KAF4617373.1"/>
    </source>
</evidence>
<dbReference type="InterPro" id="IPR016024">
    <property type="entry name" value="ARM-type_fold"/>
</dbReference>
<feature type="region of interest" description="Disordered" evidence="1">
    <location>
        <begin position="1201"/>
        <end position="1236"/>
    </location>
</feature>
<dbReference type="Proteomes" id="UP000521872">
    <property type="component" value="Unassembled WGS sequence"/>
</dbReference>
<evidence type="ECO:0000256" key="1">
    <source>
        <dbReference type="SAM" id="MobiDB-lite"/>
    </source>
</evidence>
<feature type="region of interest" description="Disordered" evidence="1">
    <location>
        <begin position="1257"/>
        <end position="1276"/>
    </location>
</feature>
<feature type="region of interest" description="Disordered" evidence="1">
    <location>
        <begin position="1019"/>
        <end position="1051"/>
    </location>
</feature>
<sequence>MKNELSTLQHSRKYNYAEVGSARTSKDRSSRLTEQLAAAAVPMAETAEAPTVQISTTYLSSAVHTLTESLKDPEHLRISIHDLIEAYNLLSRKIRTIASTISSGNDTPSFIKVFREYSAPLTECVARDICQMVPDPFESHHSFDILPGYPQALDEDNAENAIDSNTLCQYALRFVSDMFSFPAIYSNFSDDHLMTILNLILSLCTGKGPTVVYNGDKLSDMTFWILKVQRLPLDIVVDQKLKIISALKTSFSFDSESDNCCVDAFKAVHQILERFPCACTWLLELLPIILQRLNEGPSEFRIHAAFALAGFASAKVALEFGDQFPRQEAIQMVKDFLDTEATMPRTANPSDSRFITSLISAMQNTTRKAEPNPSFVLTVVPCFVVLLEDTALSFSRAVRAVVRSIEKCERHVVPAVCALHADLWTLLIWSYSLLPTDAAKQLRKKGRSLRDIAFEVLKQALSHRSRLAFIYTLLSSGQDQAEEIRAGQDVRRAIDLVGEMVKKDDKSAHEGVKILCRLLSTIGASPRKKRTQVQPRLLFARELVNGSFLFQPAAEIKVPEVKVSIEELSPLTESEVLQEWKRLSTAWVDAVQQFLRCDVGLPSEVLEVWQALLLAHAELQAGDEHLSASASFASEVISILTNFVVPIDTVDKQRLYLSSIRKLWTVMKNVFTSKSWLATPAEKILASLLMKHFTLTDDTVKGLWSQLCGDLIALGVPSLLQTLHCGGADREGTEVKRRLWNLVAENRPVNSSTTWEDIVKTLTIPFGAWDLSSAEIESWKRLFRTAIDLAFSSSHTTQDVLSLFMAELGDPNLLIPESATGVLQQLLEELASQPCTDYHIAILSVINTRLVSCHSTQDDKDRKWALDTLLLIGQLIKNTPEAMIVRVLSTVQKGLHCWLADKELLSKEEHEELLTLVFEVEYIYNPSLDLLAGMEPTLETLQALPLFLNSVFNRPASEGIRSFMNFWGDTYHQRQDISPQDYPDGIKTAVKALADVLDNSFGDGFHLCSDDSASLESYTISDSQPSVDGQDDDFFPPDFDLSAPLPKGSPVEVEVHDYSRASGSRRTNVPAEYDSFVASQEEEEEASQPEVPAPAAVKRPAETELPRTPKRRRKGSRKSSERRAGKKWASPSLSPPPPAKRHRAASPTSSERFFGVGSPAHRSNEGESQPPNDDEDDYDTWELGVSVEDVRELRQEEHSDFFAADGEAMYADEDPSGDTEPMSDVDEDYVLSPSLGDFPSRSVGKALSRTTSLAAISQPKATPLRKTKTMSTLEGEKSKSAHLRLLEQAYDIIDKEGSSRMDVRELVETRAMMDRIKLVIEQKMRARTPCA</sequence>
<dbReference type="Gene3D" id="1.25.10.10">
    <property type="entry name" value="Leucine-rich Repeat Variant"/>
    <property type="match status" value="1"/>
</dbReference>
<feature type="compositionally biased region" description="Low complexity" evidence="1">
    <location>
        <begin position="1088"/>
        <end position="1097"/>
    </location>
</feature>
<evidence type="ECO:0008006" key="4">
    <source>
        <dbReference type="Google" id="ProtNLM"/>
    </source>
</evidence>
<reference evidence="2 3" key="1">
    <citation type="submission" date="2019-12" db="EMBL/GenBank/DDBJ databases">
        <authorList>
            <person name="Floudas D."/>
            <person name="Bentzer J."/>
            <person name="Ahren D."/>
            <person name="Johansson T."/>
            <person name="Persson P."/>
            <person name="Tunlid A."/>
        </authorList>
    </citation>
    <scope>NUCLEOTIDE SEQUENCE [LARGE SCALE GENOMIC DNA]</scope>
    <source>
        <strain evidence="2 3">CBS 102.39</strain>
    </source>
</reference>
<feature type="compositionally biased region" description="Basic residues" evidence="1">
    <location>
        <begin position="1108"/>
        <end position="1117"/>
    </location>
</feature>
<dbReference type="SUPFAM" id="SSF48371">
    <property type="entry name" value="ARM repeat"/>
    <property type="match status" value="1"/>
</dbReference>
<comment type="caution">
    <text evidence="2">The sequence shown here is derived from an EMBL/GenBank/DDBJ whole genome shotgun (WGS) entry which is preliminary data.</text>
</comment>